<dbReference type="Gene3D" id="3.30.9.10">
    <property type="entry name" value="D-Amino Acid Oxidase, subunit A, domain 2"/>
    <property type="match status" value="1"/>
</dbReference>
<accession>A0A933WAL6</accession>
<evidence type="ECO:0000313" key="3">
    <source>
        <dbReference type="EMBL" id="MBI5171176.1"/>
    </source>
</evidence>
<dbReference type="Proteomes" id="UP000696931">
    <property type="component" value="Unassembled WGS sequence"/>
</dbReference>
<dbReference type="PANTHER" id="PTHR13847">
    <property type="entry name" value="SARCOSINE DEHYDROGENASE-RELATED"/>
    <property type="match status" value="1"/>
</dbReference>
<gene>
    <name evidence="3" type="ORF">HZA61_16940</name>
</gene>
<protein>
    <submittedName>
        <fullName evidence="3">FAD-binding oxidoreductase</fullName>
    </submittedName>
</protein>
<reference evidence="3" key="1">
    <citation type="submission" date="2020-07" db="EMBL/GenBank/DDBJ databases">
        <title>Huge and variable diversity of episymbiotic CPR bacteria and DPANN archaea in groundwater ecosystems.</title>
        <authorList>
            <person name="He C.Y."/>
            <person name="Keren R."/>
            <person name="Whittaker M."/>
            <person name="Farag I.F."/>
            <person name="Doudna J."/>
            <person name="Cate J.H.D."/>
            <person name="Banfield J.F."/>
        </authorList>
    </citation>
    <scope>NUCLEOTIDE SEQUENCE</scope>
    <source>
        <strain evidence="3">NC_groundwater_1813_Pr3_B-0.1um_71_17</strain>
    </source>
</reference>
<evidence type="ECO:0000259" key="2">
    <source>
        <dbReference type="Pfam" id="PF01266"/>
    </source>
</evidence>
<organism evidence="3 4">
    <name type="scientific">Eiseniibacteriota bacterium</name>
    <dbReference type="NCBI Taxonomy" id="2212470"/>
    <lineage>
        <taxon>Bacteria</taxon>
        <taxon>Candidatus Eiseniibacteriota</taxon>
    </lineage>
</organism>
<dbReference type="GO" id="GO:0005737">
    <property type="term" value="C:cytoplasm"/>
    <property type="evidence" value="ECO:0007669"/>
    <property type="project" value="TreeGrafter"/>
</dbReference>
<dbReference type="AlphaFoldDB" id="A0A933WAL6"/>
<dbReference type="InterPro" id="IPR006076">
    <property type="entry name" value="FAD-dep_OxRdtase"/>
</dbReference>
<dbReference type="EMBL" id="JACRIW010000121">
    <property type="protein sequence ID" value="MBI5171176.1"/>
    <property type="molecule type" value="Genomic_DNA"/>
</dbReference>
<keyword evidence="1" id="KW-0560">Oxidoreductase</keyword>
<dbReference type="SUPFAM" id="SSF51905">
    <property type="entry name" value="FAD/NAD(P)-binding domain"/>
    <property type="match status" value="1"/>
</dbReference>
<dbReference type="GO" id="GO:0016491">
    <property type="term" value="F:oxidoreductase activity"/>
    <property type="evidence" value="ECO:0007669"/>
    <property type="project" value="UniProtKB-KW"/>
</dbReference>
<dbReference type="InterPro" id="IPR036188">
    <property type="entry name" value="FAD/NAD-bd_sf"/>
</dbReference>
<feature type="domain" description="FAD dependent oxidoreductase" evidence="2">
    <location>
        <begin position="10"/>
        <end position="355"/>
    </location>
</feature>
<dbReference type="PROSITE" id="PS51257">
    <property type="entry name" value="PROKAR_LIPOPROTEIN"/>
    <property type="match status" value="1"/>
</dbReference>
<dbReference type="SUPFAM" id="SSF54373">
    <property type="entry name" value="FAD-linked reductases, C-terminal domain"/>
    <property type="match status" value="1"/>
</dbReference>
<evidence type="ECO:0000313" key="4">
    <source>
        <dbReference type="Proteomes" id="UP000696931"/>
    </source>
</evidence>
<sequence length="385" mass="41143">MNAGRETAPVVVVGAGCIGASIAYHLGKRGVKGVVVLEKEKFAGTGSTSKAAGGIRQQFSSKVNVQLSKLSVEHFLRFPEEMGTGQVFWPVGYLFLLSDPAQWAAFQAQADMQRALGLPVTTLSPADASAIVPEVNMEGVLGGTFCSTDGLGDPHMVTQGYESKARELGARFLFERPATGLLMDGDTITGVRTAQGDIHSPLVINAAGPYAAEIARWAGVDLPVLPYRRHCFITQPLDWVHERLPMIVDMNSGVYMHRESGGMLLGLADKDEPTSFDTSVNWDFLEQVVGPAMERVPGLEVAEIKTGWAGLYETTPDHNAVLGPVQGVKGLMLANGFSGHGFMQAPGVGQLLAEWIVDGKPSLDLSGLAIERFRDGRVALEANVI</sequence>
<name>A0A933WAL6_UNCEI</name>
<evidence type="ECO:0000256" key="1">
    <source>
        <dbReference type="ARBA" id="ARBA00023002"/>
    </source>
</evidence>
<dbReference type="Gene3D" id="3.50.50.60">
    <property type="entry name" value="FAD/NAD(P)-binding domain"/>
    <property type="match status" value="1"/>
</dbReference>
<comment type="caution">
    <text evidence="3">The sequence shown here is derived from an EMBL/GenBank/DDBJ whole genome shotgun (WGS) entry which is preliminary data.</text>
</comment>
<proteinExistence type="predicted"/>
<dbReference type="PANTHER" id="PTHR13847:SF287">
    <property type="entry name" value="FAD-DEPENDENT OXIDOREDUCTASE DOMAIN-CONTAINING PROTEIN 1"/>
    <property type="match status" value="1"/>
</dbReference>
<dbReference type="Pfam" id="PF01266">
    <property type="entry name" value="DAO"/>
    <property type="match status" value="1"/>
</dbReference>